<dbReference type="EMBL" id="CAFZ01001777">
    <property type="protein sequence ID" value="CCA77608.1"/>
    <property type="molecule type" value="Genomic_DNA"/>
</dbReference>
<comment type="caution">
    <text evidence="1">The sequence shown here is derived from an EMBL/GenBank/DDBJ whole genome shotgun (WGS) entry which is preliminary data.</text>
</comment>
<dbReference type="AlphaFoldDB" id="G4U215"/>
<dbReference type="InParanoid" id="G4U215"/>
<protein>
    <submittedName>
        <fullName evidence="1">Uncharacterized protein</fullName>
    </submittedName>
</protein>
<sequence>MVEPKVCEVPLGLDADIDERVMLAMGSPKKTIDHLRLSPVEPLSADSLPDMSL</sequence>
<accession>G4U215</accession>
<dbReference type="Proteomes" id="UP000007148">
    <property type="component" value="Unassembled WGS sequence"/>
</dbReference>
<dbReference type="HOGENOM" id="CLU_3069547_0_0_1"/>
<organism evidence="1 2">
    <name type="scientific">Serendipita indica (strain DSM 11827)</name>
    <name type="common">Root endophyte fungus</name>
    <name type="synonym">Piriformospora indica</name>
    <dbReference type="NCBI Taxonomy" id="1109443"/>
    <lineage>
        <taxon>Eukaryota</taxon>
        <taxon>Fungi</taxon>
        <taxon>Dikarya</taxon>
        <taxon>Basidiomycota</taxon>
        <taxon>Agaricomycotina</taxon>
        <taxon>Agaricomycetes</taxon>
        <taxon>Sebacinales</taxon>
        <taxon>Serendipitaceae</taxon>
        <taxon>Serendipita</taxon>
    </lineage>
</organism>
<keyword evidence="2" id="KW-1185">Reference proteome</keyword>
<reference evidence="1 2" key="1">
    <citation type="journal article" date="2011" name="PLoS Pathog.">
        <title>Endophytic Life Strategies Decoded by Genome and Transcriptome Analyses of the Mutualistic Root Symbiont Piriformospora indica.</title>
        <authorList>
            <person name="Zuccaro A."/>
            <person name="Lahrmann U."/>
            <person name="Guldener U."/>
            <person name="Langen G."/>
            <person name="Pfiffi S."/>
            <person name="Biedenkopf D."/>
            <person name="Wong P."/>
            <person name="Samans B."/>
            <person name="Grimm C."/>
            <person name="Basiewicz M."/>
            <person name="Murat C."/>
            <person name="Martin F."/>
            <person name="Kogel K.H."/>
        </authorList>
    </citation>
    <scope>NUCLEOTIDE SEQUENCE [LARGE SCALE GENOMIC DNA]</scope>
    <source>
        <strain evidence="1 2">DSM 11827</strain>
    </source>
</reference>
<proteinExistence type="predicted"/>
<gene>
    <name evidence="1" type="ORF">PIIN_11585</name>
</gene>
<evidence type="ECO:0000313" key="1">
    <source>
        <dbReference type="EMBL" id="CCA77608.1"/>
    </source>
</evidence>
<evidence type="ECO:0000313" key="2">
    <source>
        <dbReference type="Proteomes" id="UP000007148"/>
    </source>
</evidence>
<name>G4U215_SERID</name>